<evidence type="ECO:0000313" key="3">
    <source>
        <dbReference type="Proteomes" id="UP000053477"/>
    </source>
</evidence>
<organism evidence="2 3">
    <name type="scientific">Schizopora paradoxa</name>
    <dbReference type="NCBI Taxonomy" id="27342"/>
    <lineage>
        <taxon>Eukaryota</taxon>
        <taxon>Fungi</taxon>
        <taxon>Dikarya</taxon>
        <taxon>Basidiomycota</taxon>
        <taxon>Agaricomycotina</taxon>
        <taxon>Agaricomycetes</taxon>
        <taxon>Hymenochaetales</taxon>
        <taxon>Schizoporaceae</taxon>
        <taxon>Schizopora</taxon>
    </lineage>
</organism>
<dbReference type="OrthoDB" id="2675274at2759"/>
<feature type="compositionally biased region" description="Low complexity" evidence="1">
    <location>
        <begin position="201"/>
        <end position="221"/>
    </location>
</feature>
<feature type="region of interest" description="Disordered" evidence="1">
    <location>
        <begin position="1"/>
        <end position="308"/>
    </location>
</feature>
<dbReference type="InParanoid" id="A0A0H2R4H1"/>
<sequence>MPETATMSAIAALARPQPETERQQLSSGSSRPSASSSPSSSRTRSSSSNTFTSSSSASGSSKSNTKSKKPSRPMPLRTKSILRAPLRDGSGFSQPLQIPIPPTLQDSPLLQSPHSIFRRSYSGAHTPDEEEERWLRDTVPINSPSNYSDGVSGGAGSLGRESAMFGMSGSVGSSSSRSLFPQSPPVQTPVSHHHHHERRGSISQVQQSQSFAFSHSASSSSLVGLGFEDPRSSYNSAASGLPASPSSASFSRSQQPPHPSITQQNPSISSSATFPGSSRTSSSASSSYHAPSHSSRSATPQQGLGTAS</sequence>
<feature type="compositionally biased region" description="Low complexity" evidence="1">
    <location>
        <begin position="26"/>
        <end position="64"/>
    </location>
</feature>
<name>A0A0H2R4H1_9AGAM</name>
<feature type="compositionally biased region" description="Polar residues" evidence="1">
    <location>
        <begin position="140"/>
        <end position="149"/>
    </location>
</feature>
<gene>
    <name evidence="2" type="ORF">SCHPADRAFT_910106</name>
</gene>
<reference evidence="2 3" key="1">
    <citation type="submission" date="2015-04" db="EMBL/GenBank/DDBJ databases">
        <title>Complete genome sequence of Schizopora paradoxa KUC8140, a cosmopolitan wood degrader in East Asia.</title>
        <authorList>
            <consortium name="DOE Joint Genome Institute"/>
            <person name="Min B."/>
            <person name="Park H."/>
            <person name="Jang Y."/>
            <person name="Kim J.-J."/>
            <person name="Kim K.H."/>
            <person name="Pangilinan J."/>
            <person name="Lipzen A."/>
            <person name="Riley R."/>
            <person name="Grigoriev I.V."/>
            <person name="Spatafora J.W."/>
            <person name="Choi I.-G."/>
        </authorList>
    </citation>
    <scope>NUCLEOTIDE SEQUENCE [LARGE SCALE GENOMIC DNA]</scope>
    <source>
        <strain evidence="2 3">KUC8140</strain>
    </source>
</reference>
<evidence type="ECO:0000256" key="1">
    <source>
        <dbReference type="SAM" id="MobiDB-lite"/>
    </source>
</evidence>
<dbReference type="Proteomes" id="UP000053477">
    <property type="component" value="Unassembled WGS sequence"/>
</dbReference>
<dbReference type="EMBL" id="KQ086185">
    <property type="protein sequence ID" value="KLO06729.1"/>
    <property type="molecule type" value="Genomic_DNA"/>
</dbReference>
<protein>
    <submittedName>
        <fullName evidence="2">Uncharacterized protein</fullName>
    </submittedName>
</protein>
<accession>A0A0H2R4H1</accession>
<feature type="compositionally biased region" description="Low complexity" evidence="1">
    <location>
        <begin position="166"/>
        <end position="181"/>
    </location>
</feature>
<keyword evidence="3" id="KW-1185">Reference proteome</keyword>
<feature type="compositionally biased region" description="Low complexity" evidence="1">
    <location>
        <begin position="269"/>
        <end position="298"/>
    </location>
</feature>
<feature type="compositionally biased region" description="Polar residues" evidence="1">
    <location>
        <begin position="299"/>
        <end position="308"/>
    </location>
</feature>
<evidence type="ECO:0000313" key="2">
    <source>
        <dbReference type="EMBL" id="KLO06729.1"/>
    </source>
</evidence>
<feature type="compositionally biased region" description="Low complexity" evidence="1">
    <location>
        <begin position="236"/>
        <end position="255"/>
    </location>
</feature>
<dbReference type="AlphaFoldDB" id="A0A0H2R4H1"/>
<proteinExistence type="predicted"/>